<evidence type="ECO:0000313" key="1">
    <source>
        <dbReference type="EMBL" id="RKD98079.1"/>
    </source>
</evidence>
<name>A0A3R7GLM1_9EURY</name>
<keyword evidence="2" id="KW-1185">Reference proteome</keyword>
<proteinExistence type="predicted"/>
<dbReference type="AlphaFoldDB" id="A0A3R7GLM1"/>
<gene>
    <name evidence="1" type="ORF">ATJ93_1081</name>
</gene>
<reference evidence="1 2" key="1">
    <citation type="submission" date="2018-09" db="EMBL/GenBank/DDBJ databases">
        <title>Genomic Encyclopedia of Archaeal and Bacterial Type Strains, Phase II (KMG-II): from individual species to whole genera.</title>
        <authorList>
            <person name="Goeker M."/>
        </authorList>
    </citation>
    <scope>NUCLEOTIDE SEQUENCE [LARGE SCALE GENOMIC DNA]</scope>
    <source>
        <strain evidence="1 2">DSM 13151</strain>
    </source>
</reference>
<dbReference type="Proteomes" id="UP000283805">
    <property type="component" value="Unassembled WGS sequence"/>
</dbReference>
<organism evidence="1 2">
    <name type="scientific">Halopiger aswanensis</name>
    <dbReference type="NCBI Taxonomy" id="148449"/>
    <lineage>
        <taxon>Archaea</taxon>
        <taxon>Methanobacteriati</taxon>
        <taxon>Methanobacteriota</taxon>
        <taxon>Stenosarchaea group</taxon>
        <taxon>Halobacteria</taxon>
        <taxon>Halobacteriales</taxon>
        <taxon>Natrialbaceae</taxon>
        <taxon>Halopiger</taxon>
    </lineage>
</organism>
<accession>A0A3R7GLM1</accession>
<dbReference type="EMBL" id="RAPO01000001">
    <property type="protein sequence ID" value="RKD98079.1"/>
    <property type="molecule type" value="Genomic_DNA"/>
</dbReference>
<comment type="caution">
    <text evidence="1">The sequence shown here is derived from an EMBL/GenBank/DDBJ whole genome shotgun (WGS) entry which is preliminary data.</text>
</comment>
<evidence type="ECO:0000313" key="2">
    <source>
        <dbReference type="Proteomes" id="UP000283805"/>
    </source>
</evidence>
<sequence>MQLLSMNKGGFIGGLLAEGFVSDGHDTIALEDLEAVYDTEYESLVRRS</sequence>
<protein>
    <submittedName>
        <fullName evidence="1">UDP-glucose 4-epimerase</fullName>
    </submittedName>
</protein>